<dbReference type="AlphaFoldDB" id="A0A9N9HCS7"/>
<proteinExistence type="predicted"/>
<organism evidence="1 2">
    <name type="scientific">Acaulospora morrowiae</name>
    <dbReference type="NCBI Taxonomy" id="94023"/>
    <lineage>
        <taxon>Eukaryota</taxon>
        <taxon>Fungi</taxon>
        <taxon>Fungi incertae sedis</taxon>
        <taxon>Mucoromycota</taxon>
        <taxon>Glomeromycotina</taxon>
        <taxon>Glomeromycetes</taxon>
        <taxon>Diversisporales</taxon>
        <taxon>Acaulosporaceae</taxon>
        <taxon>Acaulospora</taxon>
    </lineage>
</organism>
<name>A0A9N9HCS7_9GLOM</name>
<dbReference type="InterPro" id="IPR013784">
    <property type="entry name" value="Carb-bd-like_fold"/>
</dbReference>
<evidence type="ECO:0000313" key="2">
    <source>
        <dbReference type="Proteomes" id="UP000789342"/>
    </source>
</evidence>
<keyword evidence="2" id="KW-1185">Reference proteome</keyword>
<dbReference type="Gene3D" id="2.60.40.10">
    <property type="entry name" value="Immunoglobulins"/>
    <property type="match status" value="1"/>
</dbReference>
<dbReference type="Proteomes" id="UP000789342">
    <property type="component" value="Unassembled WGS sequence"/>
</dbReference>
<dbReference type="GO" id="GO:0030246">
    <property type="term" value="F:carbohydrate binding"/>
    <property type="evidence" value="ECO:0007669"/>
    <property type="project" value="InterPro"/>
</dbReference>
<evidence type="ECO:0000313" key="1">
    <source>
        <dbReference type="EMBL" id="CAG8674926.1"/>
    </source>
</evidence>
<dbReference type="OrthoDB" id="2373143at2759"/>
<comment type="caution">
    <text evidence="1">The sequence shown here is derived from an EMBL/GenBank/DDBJ whole genome shotgun (WGS) entry which is preliminary data.</text>
</comment>
<gene>
    <name evidence="1" type="ORF">AMORRO_LOCUS10982</name>
</gene>
<accession>A0A9N9HCS7</accession>
<protein>
    <submittedName>
        <fullName evidence="1">15495_t:CDS:1</fullName>
    </submittedName>
</protein>
<reference evidence="1" key="1">
    <citation type="submission" date="2021-06" db="EMBL/GenBank/DDBJ databases">
        <authorList>
            <person name="Kallberg Y."/>
            <person name="Tangrot J."/>
            <person name="Rosling A."/>
        </authorList>
    </citation>
    <scope>NUCLEOTIDE SEQUENCE</scope>
    <source>
        <strain evidence="1">CL551</strain>
    </source>
</reference>
<dbReference type="InterPro" id="IPR013783">
    <property type="entry name" value="Ig-like_fold"/>
</dbReference>
<sequence length="714" mass="84332">MSEKSKFTGILPSSSEKLDYNDDTSIYDCYLNEHTTVFHVHMPELGPYYIPAILGSCESLGNWNKENPKVFLRNVGDSTLWISDPVLVPNYIEVRYKYAIFSISRRFFPFGFRSTTIFENYEGVGEQSNRLLELRENHYDIWINNITFRTNHVLLEKEYSFVRCIYERITSENLKDKIIEYQRIHEDYSSYTRLATNLEFIKDRLINSNIKESRYFLFLLLGYYMSQAHKQQYDGICLPRHFPSDMLFEVLDDLTLISGTKRYVILSIKALTEHSSKYGSLEWFRMFTIAPEHDEEYTFLEAIVYYDYSVDPGTFQKSLLDHVQPHISEIKQNDELFRRVAMKLLGLSYDLKSLFFILNDVIGLDERLKLMVEKRIRELIAHDNLFQLRRRLQEFHNESRFDTKIIFLERLVKLLQCRDTRWENCEIVFLNDILREQDLNWPIEDLIKILECVAFSDQLSLLQNFLIILEFTLGQVQDSKSPLINKALATSYTWLPKLTTLLTSKGNDPSILAKNIAFVTLANFSFVYTMVKDWSHICEELKKIFEPDVIKHYVTLAKARLDHDVWDINNHLLREIMLICDSTRLLHIRNKICEELLYHIFDCFQKNAFERFYTEDTYNLQISILESSYFWKTIFLSSGSTEKLYSHPFVKKTRDILINLATEIAENSLTIGLLEDILRIYSRDQKNFIDLVNSALGDRVELMITDNTMNILLL</sequence>
<dbReference type="EMBL" id="CAJVPV010013104">
    <property type="protein sequence ID" value="CAG8674926.1"/>
    <property type="molecule type" value="Genomic_DNA"/>
</dbReference>
<dbReference type="SUPFAM" id="SSF49452">
    <property type="entry name" value="Starch-binding domain-like"/>
    <property type="match status" value="1"/>
</dbReference>